<sequence>MLNVQGGLLSPDNNNDSSKLMEAEGTEEGLLSGAEEEEEAEGVEGEEEEEKEEEEEEVDECDGLLTNLLSTVTNLVGQIGPIQLLSKGDINSEQKIDKKGKQSGKSGSKTSSGKGKQEHYGLITDLLNSVSNLLAQVGPLQLLSEGDVHSQQSIELDEE</sequence>
<feature type="compositionally biased region" description="Low complexity" evidence="1">
    <location>
        <begin position="103"/>
        <end position="114"/>
    </location>
</feature>
<dbReference type="Proteomes" id="UP000015103">
    <property type="component" value="Unassembled WGS sequence"/>
</dbReference>
<dbReference type="VEuPathDB" id="VectorBase:RPRC013117"/>
<name>T1I9Z6_RHOPR</name>
<evidence type="ECO:0000313" key="3">
    <source>
        <dbReference type="Proteomes" id="UP000015103"/>
    </source>
</evidence>
<feature type="region of interest" description="Disordered" evidence="1">
    <location>
        <begin position="90"/>
        <end position="117"/>
    </location>
</feature>
<feature type="compositionally biased region" description="Acidic residues" evidence="1">
    <location>
        <begin position="34"/>
        <end position="61"/>
    </location>
</feature>
<organism evidence="2 3">
    <name type="scientific">Rhodnius prolixus</name>
    <name type="common">Triatomid bug</name>
    <dbReference type="NCBI Taxonomy" id="13249"/>
    <lineage>
        <taxon>Eukaryota</taxon>
        <taxon>Metazoa</taxon>
        <taxon>Ecdysozoa</taxon>
        <taxon>Arthropoda</taxon>
        <taxon>Hexapoda</taxon>
        <taxon>Insecta</taxon>
        <taxon>Pterygota</taxon>
        <taxon>Neoptera</taxon>
        <taxon>Paraneoptera</taxon>
        <taxon>Hemiptera</taxon>
        <taxon>Heteroptera</taxon>
        <taxon>Panheteroptera</taxon>
        <taxon>Cimicomorpha</taxon>
        <taxon>Reduviidae</taxon>
        <taxon>Triatominae</taxon>
        <taxon>Rhodnius</taxon>
    </lineage>
</organism>
<feature type="region of interest" description="Disordered" evidence="1">
    <location>
        <begin position="1"/>
        <end position="61"/>
    </location>
</feature>
<evidence type="ECO:0000256" key="1">
    <source>
        <dbReference type="SAM" id="MobiDB-lite"/>
    </source>
</evidence>
<dbReference type="AlphaFoldDB" id="T1I9Z6"/>
<feature type="compositionally biased region" description="Basic and acidic residues" evidence="1">
    <location>
        <begin position="90"/>
        <end position="100"/>
    </location>
</feature>
<dbReference type="InParanoid" id="T1I9Z6"/>
<reference evidence="2" key="1">
    <citation type="submission" date="2015-05" db="UniProtKB">
        <authorList>
            <consortium name="EnsemblMetazoa"/>
        </authorList>
    </citation>
    <scope>IDENTIFICATION</scope>
</reference>
<dbReference type="HOGENOM" id="CLU_1662959_0_0_1"/>
<accession>T1I9Z6</accession>
<proteinExistence type="predicted"/>
<keyword evidence="3" id="KW-1185">Reference proteome</keyword>
<dbReference type="EnsemblMetazoa" id="RPRC013117-RA">
    <property type="protein sequence ID" value="RPRC013117-PA"/>
    <property type="gene ID" value="RPRC013117"/>
</dbReference>
<protein>
    <submittedName>
        <fullName evidence="2">Uncharacterized protein</fullName>
    </submittedName>
</protein>
<dbReference type="EMBL" id="ACPB03005136">
    <property type="status" value="NOT_ANNOTATED_CDS"/>
    <property type="molecule type" value="Genomic_DNA"/>
</dbReference>
<evidence type="ECO:0000313" key="2">
    <source>
        <dbReference type="EnsemblMetazoa" id="RPRC013117-PA"/>
    </source>
</evidence>